<dbReference type="PROSITE" id="PS50110">
    <property type="entry name" value="RESPONSE_REGULATORY"/>
    <property type="match status" value="1"/>
</dbReference>
<dbReference type="GO" id="GO:0000160">
    <property type="term" value="P:phosphorelay signal transduction system"/>
    <property type="evidence" value="ECO:0007669"/>
    <property type="project" value="InterPro"/>
</dbReference>
<proteinExistence type="predicted"/>
<dbReference type="InterPro" id="IPR001789">
    <property type="entry name" value="Sig_transdc_resp-reg_receiver"/>
</dbReference>
<organism evidence="2">
    <name type="scientific">Candidatus Nitrosarchaeum limnium SFB1</name>
    <dbReference type="NCBI Taxonomy" id="886738"/>
    <lineage>
        <taxon>Archaea</taxon>
        <taxon>Nitrososphaerota</taxon>
        <taxon>Nitrososphaeria</taxon>
        <taxon>Nitrosopumilales</taxon>
        <taxon>Nitrosopumilaceae</taxon>
        <taxon>Nitrosarchaeum</taxon>
    </lineage>
</organism>
<protein>
    <recommendedName>
        <fullName evidence="1">Response regulatory domain-containing protein</fullName>
    </recommendedName>
</protein>
<dbReference type="InterPro" id="IPR011006">
    <property type="entry name" value="CheY-like_superfamily"/>
</dbReference>
<dbReference type="CDD" id="cd00156">
    <property type="entry name" value="REC"/>
    <property type="match status" value="1"/>
</dbReference>
<feature type="domain" description="Response regulatory" evidence="1">
    <location>
        <begin position="7"/>
        <end position="129"/>
    </location>
</feature>
<dbReference type="STRING" id="886738.Nlim_0839"/>
<evidence type="ECO:0000313" key="2">
    <source>
        <dbReference type="EMBL" id="EGG42193.1"/>
    </source>
</evidence>
<dbReference type="PANTHER" id="PTHR43228:SF1">
    <property type="entry name" value="TWO-COMPONENT RESPONSE REGULATOR ARR22"/>
    <property type="match status" value="1"/>
</dbReference>
<dbReference type="SUPFAM" id="SSF52172">
    <property type="entry name" value="CheY-like"/>
    <property type="match status" value="1"/>
</dbReference>
<dbReference type="HOGENOM" id="CLU_000445_69_15_2"/>
<name>F3KK26_9ARCH</name>
<dbReference type="EMBL" id="AEGP01000033">
    <property type="protein sequence ID" value="EGG42193.1"/>
    <property type="molecule type" value="Genomic_DNA"/>
</dbReference>
<accession>F3KK26</accession>
<dbReference type="AlphaFoldDB" id="F3KK26"/>
<sequence length="131" mass="14749">MKDPALKFLVVEDSLSLAILYKTVLEAKGHQVTVTHNGKEELEVYEKELKYNSGKIPFDLIISDNSMPEISGIVAGRKILSMAPKQKFFFVTGEKDAVLKSFYVDGKNIDVEQKPISTELFIKKVELITQN</sequence>
<dbReference type="InterPro" id="IPR052048">
    <property type="entry name" value="ST_Response_Regulator"/>
</dbReference>
<reference evidence="2" key="1">
    <citation type="journal article" date="2011" name="PLoS ONE">
        <title>Genome of a low-salinity ammonia-oxidizing archaeon determined by single-cell and metagenomic analysis.</title>
        <authorList>
            <person name="Blainey P.C."/>
            <person name="Mosier A.C."/>
            <person name="Potanina A."/>
            <person name="Francis C.A."/>
            <person name="Quake S.R."/>
        </authorList>
    </citation>
    <scope>NUCLEOTIDE SEQUENCE [LARGE SCALE GENOMIC DNA]</scope>
    <source>
        <strain evidence="2">SFB1</strain>
    </source>
</reference>
<gene>
    <name evidence="2" type="ORF">Nlim_0839</name>
</gene>
<evidence type="ECO:0000259" key="1">
    <source>
        <dbReference type="PROSITE" id="PS50110"/>
    </source>
</evidence>
<dbReference type="Pfam" id="PF00072">
    <property type="entry name" value="Response_reg"/>
    <property type="match status" value="1"/>
</dbReference>
<dbReference type="Gene3D" id="3.40.50.2300">
    <property type="match status" value="1"/>
</dbReference>
<dbReference type="SMART" id="SM00448">
    <property type="entry name" value="REC"/>
    <property type="match status" value="1"/>
</dbReference>
<dbReference type="PANTHER" id="PTHR43228">
    <property type="entry name" value="TWO-COMPONENT RESPONSE REGULATOR"/>
    <property type="match status" value="1"/>
</dbReference>
<dbReference type="Proteomes" id="UP000004348">
    <property type="component" value="Chromosome"/>
</dbReference>
<comment type="caution">
    <text evidence="2">The sequence shown here is derived from an EMBL/GenBank/DDBJ whole genome shotgun (WGS) entry which is preliminary data.</text>
</comment>